<keyword evidence="2" id="KW-1185">Reference proteome</keyword>
<evidence type="ECO:0000313" key="1">
    <source>
        <dbReference type="EnsemblPlants" id="LPERR03G21890.1"/>
    </source>
</evidence>
<protein>
    <submittedName>
        <fullName evidence="1">Uncharacterized protein</fullName>
    </submittedName>
</protein>
<reference evidence="1 2" key="1">
    <citation type="submission" date="2012-08" db="EMBL/GenBank/DDBJ databases">
        <title>Oryza genome evolution.</title>
        <authorList>
            <person name="Wing R.A."/>
        </authorList>
    </citation>
    <scope>NUCLEOTIDE SEQUENCE</scope>
</reference>
<evidence type="ECO:0000313" key="2">
    <source>
        <dbReference type="Proteomes" id="UP000032180"/>
    </source>
</evidence>
<dbReference type="AlphaFoldDB" id="A0A0D9VWH7"/>
<organism evidence="1 2">
    <name type="scientific">Leersia perrieri</name>
    <dbReference type="NCBI Taxonomy" id="77586"/>
    <lineage>
        <taxon>Eukaryota</taxon>
        <taxon>Viridiplantae</taxon>
        <taxon>Streptophyta</taxon>
        <taxon>Embryophyta</taxon>
        <taxon>Tracheophyta</taxon>
        <taxon>Spermatophyta</taxon>
        <taxon>Magnoliopsida</taxon>
        <taxon>Liliopsida</taxon>
        <taxon>Poales</taxon>
        <taxon>Poaceae</taxon>
        <taxon>BOP clade</taxon>
        <taxon>Oryzoideae</taxon>
        <taxon>Oryzeae</taxon>
        <taxon>Oryzinae</taxon>
        <taxon>Leersia</taxon>
    </lineage>
</organism>
<accession>A0A0D9VWH7</accession>
<dbReference type="Gramene" id="LPERR03G21890.1">
    <property type="protein sequence ID" value="LPERR03G21890.1"/>
    <property type="gene ID" value="LPERR03G21890"/>
</dbReference>
<sequence length="88" mass="8915">MSSASQPPQSPSSIGAWFCQISSGLRQSGRAEIDVAGKLKEVESSKLAGTVGKGTNARALTSSSCRGGAGATMPEATVCLLLDRFAPS</sequence>
<dbReference type="HOGENOM" id="CLU_2268041_0_0_1"/>
<name>A0A0D9VWH7_9ORYZ</name>
<dbReference type="eggNOG" id="ENOG502R7FZ">
    <property type="taxonomic scope" value="Eukaryota"/>
</dbReference>
<dbReference type="Proteomes" id="UP000032180">
    <property type="component" value="Chromosome 3"/>
</dbReference>
<reference evidence="1" key="3">
    <citation type="submission" date="2015-04" db="UniProtKB">
        <authorList>
            <consortium name="EnsemblPlants"/>
        </authorList>
    </citation>
    <scope>IDENTIFICATION</scope>
</reference>
<reference evidence="2" key="2">
    <citation type="submission" date="2013-12" db="EMBL/GenBank/DDBJ databases">
        <authorList>
            <person name="Yu Y."/>
            <person name="Lee S."/>
            <person name="de Baynast K."/>
            <person name="Wissotski M."/>
            <person name="Liu L."/>
            <person name="Talag J."/>
            <person name="Goicoechea J."/>
            <person name="Angelova A."/>
            <person name="Jetty R."/>
            <person name="Kudrna D."/>
            <person name="Golser W."/>
            <person name="Rivera L."/>
            <person name="Zhang J."/>
            <person name="Wing R."/>
        </authorList>
    </citation>
    <scope>NUCLEOTIDE SEQUENCE</scope>
</reference>
<dbReference type="EnsemblPlants" id="LPERR03G21890.1">
    <property type="protein sequence ID" value="LPERR03G21890.1"/>
    <property type="gene ID" value="LPERR03G21890"/>
</dbReference>
<proteinExistence type="predicted"/>